<evidence type="ECO:0000313" key="2">
    <source>
        <dbReference type="Proteomes" id="UP000297706"/>
    </source>
</evidence>
<name>A0A4Y9VQH8_9PROT</name>
<dbReference type="OrthoDB" id="6905012at2"/>
<sequence>MPSNQTTKTVTQEILRVVQELSSGTGFGSIEITVHGGRVTFIEKRERLRFNHTSISGNISKLS</sequence>
<dbReference type="AlphaFoldDB" id="A0A4Y9VQH8"/>
<evidence type="ECO:0000313" key="1">
    <source>
        <dbReference type="EMBL" id="TFW71006.1"/>
    </source>
</evidence>
<dbReference type="InterPro" id="IPR018743">
    <property type="entry name" value="DUF2292"/>
</dbReference>
<comment type="caution">
    <text evidence="1">The sequence shown here is derived from an EMBL/GenBank/DDBJ whole genome shotgun (WGS) entry which is preliminary data.</text>
</comment>
<dbReference type="EMBL" id="PQVH01000010">
    <property type="protein sequence ID" value="TFW71006.1"/>
    <property type="molecule type" value="Genomic_DNA"/>
</dbReference>
<protein>
    <submittedName>
        <fullName evidence="1">DUF2292 domain-containing protein</fullName>
    </submittedName>
</protein>
<keyword evidence="2" id="KW-1185">Reference proteome</keyword>
<gene>
    <name evidence="1" type="ORF">C3Y98_08715</name>
</gene>
<reference evidence="1 2" key="1">
    <citation type="submission" date="2018-02" db="EMBL/GenBank/DDBJ databases">
        <title>A novel lanthanide dependent methylotroph, Methylotenera sp. La3113.</title>
        <authorList>
            <person name="Lv H."/>
            <person name="Tani A."/>
        </authorList>
    </citation>
    <scope>NUCLEOTIDE SEQUENCE [LARGE SCALE GENOMIC DNA]</scope>
    <source>
        <strain evidence="1 2">La3113</strain>
    </source>
</reference>
<organism evidence="1 2">
    <name type="scientific">Methylotenera oryzisoli</name>
    <dbReference type="NCBI Taxonomy" id="2080758"/>
    <lineage>
        <taxon>Bacteria</taxon>
        <taxon>Pseudomonadati</taxon>
        <taxon>Pseudomonadota</taxon>
        <taxon>Betaproteobacteria</taxon>
        <taxon>Nitrosomonadales</taxon>
        <taxon>Methylophilaceae</taxon>
        <taxon>Methylotenera</taxon>
    </lineage>
</organism>
<dbReference type="RefSeq" id="WP_135278195.1">
    <property type="nucleotide sequence ID" value="NZ_PQVH01000010.1"/>
</dbReference>
<proteinExistence type="predicted"/>
<accession>A0A4Y9VQH8</accession>
<dbReference type="Proteomes" id="UP000297706">
    <property type="component" value="Unassembled WGS sequence"/>
</dbReference>
<dbReference type="Pfam" id="PF10055">
    <property type="entry name" value="DUF2292"/>
    <property type="match status" value="1"/>
</dbReference>